<feature type="domain" description="DUF3828" evidence="2">
    <location>
        <begin position="45"/>
        <end position="136"/>
    </location>
</feature>
<gene>
    <name evidence="3" type="ORF">AC244_26275</name>
</gene>
<sequence>MRKFTRVATLSLAVASASTAFAQPFKTPATLIEALYAPYLSNGDTSERDAFFSNGLTKLYEADAKKSQGEVGAIDFDPVINGQDWDIADLRVGKAEISAQSAVITVRFENFSVPVALRYSLVNEAGNWQVDDIESTEGETRWTLSEIFANAHY</sequence>
<dbReference type="InterPro" id="IPR024289">
    <property type="entry name" value="DUF3828"/>
</dbReference>
<evidence type="ECO:0000259" key="2">
    <source>
        <dbReference type="Pfam" id="PF12883"/>
    </source>
</evidence>
<name>A0A0L8BJ08_ENSAD</name>
<organism evidence="3 4">
    <name type="scientific">Ensifer adhaerens</name>
    <name type="common">Sinorhizobium morelense</name>
    <dbReference type="NCBI Taxonomy" id="106592"/>
    <lineage>
        <taxon>Bacteria</taxon>
        <taxon>Pseudomonadati</taxon>
        <taxon>Pseudomonadota</taxon>
        <taxon>Alphaproteobacteria</taxon>
        <taxon>Hyphomicrobiales</taxon>
        <taxon>Rhizobiaceae</taxon>
        <taxon>Sinorhizobium/Ensifer group</taxon>
        <taxon>Ensifer</taxon>
    </lineage>
</organism>
<reference evidence="4" key="1">
    <citation type="submission" date="2015-07" db="EMBL/GenBank/DDBJ databases">
        <title>Whole genome sequence of an Ensifer adhaerens strain isolated from a cave pool in the Wind Cave National Park.</title>
        <authorList>
            <person name="Eng W.W.H."/>
            <person name="Gan H.M."/>
            <person name="Barton H.A."/>
            <person name="Savka M.A."/>
        </authorList>
    </citation>
    <scope>NUCLEOTIDE SEQUENCE [LARGE SCALE GENOMIC DNA]</scope>
    <source>
        <strain evidence="4">SD006</strain>
    </source>
</reference>
<dbReference type="AlphaFoldDB" id="A0A0L8BJ08"/>
<proteinExistence type="predicted"/>
<dbReference type="Gene3D" id="3.10.450.50">
    <property type="match status" value="1"/>
</dbReference>
<dbReference type="OrthoDB" id="7174015at2"/>
<evidence type="ECO:0000313" key="3">
    <source>
        <dbReference type="EMBL" id="KOF14549.1"/>
    </source>
</evidence>
<protein>
    <recommendedName>
        <fullName evidence="2">DUF3828 domain-containing protein</fullName>
    </recommendedName>
</protein>
<dbReference type="EMBL" id="LGAP01000025">
    <property type="protein sequence ID" value="KOF14549.1"/>
    <property type="molecule type" value="Genomic_DNA"/>
</dbReference>
<dbReference type="Pfam" id="PF12883">
    <property type="entry name" value="DUF3828"/>
    <property type="match status" value="1"/>
</dbReference>
<evidence type="ECO:0000313" key="4">
    <source>
        <dbReference type="Proteomes" id="UP000037425"/>
    </source>
</evidence>
<dbReference type="Proteomes" id="UP000037425">
    <property type="component" value="Unassembled WGS sequence"/>
</dbReference>
<evidence type="ECO:0000256" key="1">
    <source>
        <dbReference type="SAM" id="SignalP"/>
    </source>
</evidence>
<keyword evidence="1" id="KW-0732">Signal</keyword>
<dbReference type="PATRIC" id="fig|106592.7.peg.4033"/>
<dbReference type="RefSeq" id="WP_053251756.1">
    <property type="nucleotide sequence ID" value="NZ_LGAP01000025.1"/>
</dbReference>
<feature type="signal peptide" evidence="1">
    <location>
        <begin position="1"/>
        <end position="22"/>
    </location>
</feature>
<accession>A0A0L8BJ08</accession>
<feature type="chain" id="PRO_5005581029" description="DUF3828 domain-containing protein" evidence="1">
    <location>
        <begin position="23"/>
        <end position="153"/>
    </location>
</feature>
<comment type="caution">
    <text evidence="3">The sequence shown here is derived from an EMBL/GenBank/DDBJ whole genome shotgun (WGS) entry which is preliminary data.</text>
</comment>